<dbReference type="SUPFAM" id="SSF50156">
    <property type="entry name" value="PDZ domain-like"/>
    <property type="match status" value="1"/>
</dbReference>
<keyword evidence="2" id="KW-0812">Transmembrane</keyword>
<feature type="compositionally biased region" description="Gly residues" evidence="1">
    <location>
        <begin position="323"/>
        <end position="337"/>
    </location>
</feature>
<protein>
    <recommendedName>
        <fullName evidence="3">PDZ domain-containing protein</fullName>
    </recommendedName>
</protein>
<keyword evidence="5" id="KW-1185">Reference proteome</keyword>
<name>A0ABD3MIV5_9STRA</name>
<feature type="compositionally biased region" description="Low complexity" evidence="1">
    <location>
        <begin position="356"/>
        <end position="372"/>
    </location>
</feature>
<evidence type="ECO:0000256" key="1">
    <source>
        <dbReference type="SAM" id="MobiDB-lite"/>
    </source>
</evidence>
<organism evidence="4 5">
    <name type="scientific">Stephanodiscus triporus</name>
    <dbReference type="NCBI Taxonomy" id="2934178"/>
    <lineage>
        <taxon>Eukaryota</taxon>
        <taxon>Sar</taxon>
        <taxon>Stramenopiles</taxon>
        <taxon>Ochrophyta</taxon>
        <taxon>Bacillariophyta</taxon>
        <taxon>Coscinodiscophyceae</taxon>
        <taxon>Thalassiosirophycidae</taxon>
        <taxon>Stephanodiscales</taxon>
        <taxon>Stephanodiscaceae</taxon>
        <taxon>Stephanodiscus</taxon>
    </lineage>
</organism>
<dbReference type="EMBL" id="JALLAZ020001786">
    <property type="protein sequence ID" value="KAL3763969.1"/>
    <property type="molecule type" value="Genomic_DNA"/>
</dbReference>
<evidence type="ECO:0000259" key="3">
    <source>
        <dbReference type="PROSITE" id="PS50106"/>
    </source>
</evidence>
<accession>A0ABD3MIV5</accession>
<dbReference type="InterPro" id="IPR001478">
    <property type="entry name" value="PDZ"/>
</dbReference>
<feature type="compositionally biased region" description="Polar residues" evidence="1">
    <location>
        <begin position="396"/>
        <end position="408"/>
    </location>
</feature>
<keyword evidence="2" id="KW-1133">Transmembrane helix</keyword>
<evidence type="ECO:0000256" key="2">
    <source>
        <dbReference type="SAM" id="Phobius"/>
    </source>
</evidence>
<comment type="caution">
    <text evidence="4">The sequence shown here is derived from an EMBL/GenBank/DDBJ whole genome shotgun (WGS) entry which is preliminary data.</text>
</comment>
<dbReference type="Gene3D" id="2.30.42.10">
    <property type="match status" value="1"/>
</dbReference>
<feature type="transmembrane region" description="Helical" evidence="2">
    <location>
        <begin position="102"/>
        <end position="123"/>
    </location>
</feature>
<dbReference type="AlphaFoldDB" id="A0ABD3MIV5"/>
<dbReference type="PANTHER" id="PTHR38909:SF1">
    <property type="entry name" value="G PROTEIN GAMMA DOMAIN-CONTAINING PROTEIN"/>
    <property type="match status" value="1"/>
</dbReference>
<evidence type="ECO:0000313" key="5">
    <source>
        <dbReference type="Proteomes" id="UP001530315"/>
    </source>
</evidence>
<feature type="region of interest" description="Disordered" evidence="1">
    <location>
        <begin position="319"/>
        <end position="452"/>
    </location>
</feature>
<keyword evidence="2" id="KW-0472">Membrane</keyword>
<feature type="transmembrane region" description="Helical" evidence="2">
    <location>
        <begin position="215"/>
        <end position="237"/>
    </location>
</feature>
<feature type="domain" description="PDZ" evidence="3">
    <location>
        <begin position="539"/>
        <end position="644"/>
    </location>
</feature>
<dbReference type="PANTHER" id="PTHR38909">
    <property type="entry name" value="G PROTEIN GAMMA DOMAIN-CONTAINING PROTEIN"/>
    <property type="match status" value="1"/>
</dbReference>
<dbReference type="InterPro" id="IPR036034">
    <property type="entry name" value="PDZ_sf"/>
</dbReference>
<evidence type="ECO:0000313" key="4">
    <source>
        <dbReference type="EMBL" id="KAL3763969.1"/>
    </source>
</evidence>
<sequence length="663" mass="68530">MNNNKNRQGPPSTASTTTTSIVVVNNNKGGVMTSTSSATAPAASAVIISRDEEIARRLASRSYHLPNYGYLRDYLQYLFNNHPVLGVCFHNRLHPLGATRRLLILLGSFAYGVAVTNGIYLWYVASGRDPGEEVLAVSAGGGGSGGEGGSSSASLTHGALILLTAGSGSHALFDRFVWVLAVCCARRRVEDRRRRRRRDGGGGGGGRCPDLGGHIAVLLVVATIAAATCAALVRVSVDAGGGTELLLGGRPTGDEVVGVLDRGDDDVRDYTFLKGYAIEFATSLFVYYPLIETMLFSGVLGCGGAMPLLGGRPAQVRREMRASGGGGGGGEGEGEGGMTNATNATNATRTIPPPSSTVRQSTTSSASTRPAANGASSFPTVPWAPPPPRAARTTTDVGASSDRGQSLLPTAPSPPPRRRGASSSSSFPAMPPSPPIIPPRTGGIDLGASSASRGGGAANYFGTVNATRGNDDVSTIGDPDMGDGAFYPVPCADVTVGESMMSAGDGMYNFGVVGGGRSRLDTLESAAERSGSGTTFVDDVTLEAAYRESLGIVDDDGDGDDDGLRRIVVVAPAGRVGIVLDNVTGGLPFVHSVKEDSPLGGTVEVGDFLLSIDEVDCQGMSALEASRVITDRGRRFERTLVLLRRSSVDVEGGFESDPRYASF</sequence>
<feature type="compositionally biased region" description="Low complexity" evidence="1">
    <location>
        <begin position="439"/>
        <end position="452"/>
    </location>
</feature>
<gene>
    <name evidence="4" type="ORF">ACHAW5_007588</name>
</gene>
<dbReference type="PROSITE" id="PS50106">
    <property type="entry name" value="PDZ"/>
    <property type="match status" value="1"/>
</dbReference>
<dbReference type="SMART" id="SM00228">
    <property type="entry name" value="PDZ"/>
    <property type="match status" value="1"/>
</dbReference>
<dbReference type="Proteomes" id="UP001530315">
    <property type="component" value="Unassembled WGS sequence"/>
</dbReference>
<dbReference type="CDD" id="cd00136">
    <property type="entry name" value="PDZ_canonical"/>
    <property type="match status" value="1"/>
</dbReference>
<feature type="compositionally biased region" description="Pro residues" evidence="1">
    <location>
        <begin position="429"/>
        <end position="438"/>
    </location>
</feature>
<reference evidence="4 5" key="1">
    <citation type="submission" date="2024-10" db="EMBL/GenBank/DDBJ databases">
        <title>Updated reference genomes for cyclostephanoid diatoms.</title>
        <authorList>
            <person name="Roberts W.R."/>
            <person name="Alverson A.J."/>
        </authorList>
    </citation>
    <scope>NUCLEOTIDE SEQUENCE [LARGE SCALE GENOMIC DNA]</scope>
    <source>
        <strain evidence="4 5">AJA276-08</strain>
    </source>
</reference>
<proteinExistence type="predicted"/>
<feature type="transmembrane region" description="Helical" evidence="2">
    <location>
        <begin position="286"/>
        <end position="311"/>
    </location>
</feature>
<feature type="compositionally biased region" description="Low complexity" evidence="1">
    <location>
        <begin position="339"/>
        <end position="348"/>
    </location>
</feature>